<feature type="domain" description="DnaB/C C-terminal" evidence="3">
    <location>
        <begin position="226"/>
        <end position="291"/>
    </location>
</feature>
<evidence type="ECO:0000313" key="4">
    <source>
        <dbReference type="EMBL" id="SMC56926.1"/>
    </source>
</evidence>
<dbReference type="Pfam" id="PF07261">
    <property type="entry name" value="DnaB_2"/>
    <property type="match status" value="1"/>
</dbReference>
<evidence type="ECO:0000256" key="1">
    <source>
        <dbReference type="ARBA" id="ARBA00093462"/>
    </source>
</evidence>
<dbReference type="InterPro" id="IPR006343">
    <property type="entry name" value="DnaB/C_C"/>
</dbReference>
<feature type="region of interest" description="Disordered" evidence="2">
    <location>
        <begin position="288"/>
        <end position="314"/>
    </location>
</feature>
<dbReference type="AlphaFoldDB" id="A0A1W2A8G3"/>
<keyword evidence="5" id="KW-1185">Reference proteome</keyword>
<dbReference type="OrthoDB" id="1652900at2"/>
<proteinExistence type="inferred from homology"/>
<reference evidence="4 5" key="1">
    <citation type="submission" date="2017-04" db="EMBL/GenBank/DDBJ databases">
        <authorList>
            <person name="Afonso C.L."/>
            <person name="Miller P.J."/>
            <person name="Scott M.A."/>
            <person name="Spackman E."/>
            <person name="Goraichik I."/>
            <person name="Dimitrov K.M."/>
            <person name="Suarez D.L."/>
            <person name="Swayne D.E."/>
        </authorList>
    </citation>
    <scope>NUCLEOTIDE SEQUENCE [LARGE SCALE GENOMIC DNA]</scope>
    <source>
        <strain evidence="4 5">DSM 12816</strain>
    </source>
</reference>
<protein>
    <submittedName>
        <fullName evidence="4">DnaD and phage-associated domain-containing protein</fullName>
    </submittedName>
</protein>
<comment type="similarity">
    <text evidence="1">Belongs to the DnaB/DnaD family.</text>
</comment>
<dbReference type="STRING" id="1122930.SAMN02745168_1608"/>
<gene>
    <name evidence="4" type="ORF">SAMN02745168_1608</name>
</gene>
<evidence type="ECO:0000313" key="5">
    <source>
        <dbReference type="Proteomes" id="UP000192790"/>
    </source>
</evidence>
<dbReference type="Gene3D" id="1.10.10.630">
    <property type="entry name" value="DnaD domain-like"/>
    <property type="match status" value="2"/>
</dbReference>
<organism evidence="4 5">
    <name type="scientific">Papillibacter cinnamivorans DSM 12816</name>
    <dbReference type="NCBI Taxonomy" id="1122930"/>
    <lineage>
        <taxon>Bacteria</taxon>
        <taxon>Bacillati</taxon>
        <taxon>Bacillota</taxon>
        <taxon>Clostridia</taxon>
        <taxon>Eubacteriales</taxon>
        <taxon>Oscillospiraceae</taxon>
        <taxon>Papillibacter</taxon>
    </lineage>
</organism>
<dbReference type="EMBL" id="FWXW01000003">
    <property type="protein sequence ID" value="SMC56926.1"/>
    <property type="molecule type" value="Genomic_DNA"/>
</dbReference>
<name>A0A1W2A8G3_9FIRM</name>
<feature type="region of interest" description="Disordered" evidence="2">
    <location>
        <begin position="79"/>
        <end position="106"/>
    </location>
</feature>
<dbReference type="Proteomes" id="UP000192790">
    <property type="component" value="Unassembled WGS sequence"/>
</dbReference>
<evidence type="ECO:0000259" key="3">
    <source>
        <dbReference type="Pfam" id="PF07261"/>
    </source>
</evidence>
<feature type="compositionally biased region" description="Basic and acidic residues" evidence="2">
    <location>
        <begin position="90"/>
        <end position="105"/>
    </location>
</feature>
<accession>A0A1W2A8G3</accession>
<evidence type="ECO:0000256" key="2">
    <source>
        <dbReference type="SAM" id="MobiDB-lite"/>
    </source>
</evidence>
<dbReference type="RefSeq" id="WP_084234258.1">
    <property type="nucleotide sequence ID" value="NZ_FWXW01000003.1"/>
</dbReference>
<sequence length="329" mass="37150">MPDIKLSAQAIKTVSIPSAAITRLLSEGDGNAALLYLALLENTDPQSPASIRQRFGWSEEQLSSAAKTLKRTNLLEEDISSAKSSPPLKTSDKALPEAPPERELPEYTANDIVRAMEGTEEFRLLVNEAQRRLGKVLSNTDLTVLFGLYDYVGLPAEVLYLLINYCIDESVRRYGSGRKPTMRQIEKEGYAWARRGIDTEERAAAHIKRLELMKSDVQQVMGVLQISGRSPSRTEDRYISSWLEMGFGPEAVELAYDKTVLKCKELNWNYLNSILKNWHEKNFHQPQEIEKGNTAPPGRSTSCSPGKETSKRREIEQMKQYLKQIKEQG</sequence>
<dbReference type="SUPFAM" id="SSF158499">
    <property type="entry name" value="DnaD domain-like"/>
    <property type="match status" value="1"/>
</dbReference>
<dbReference type="InterPro" id="IPR034829">
    <property type="entry name" value="DnaD-like_sf"/>
</dbReference>